<keyword evidence="8" id="KW-1003">Cell membrane</keyword>
<dbReference type="PRINTS" id="PR00326">
    <property type="entry name" value="GTP1OBG"/>
</dbReference>
<evidence type="ECO:0000256" key="3">
    <source>
        <dbReference type="ARBA" id="ARBA00022517"/>
    </source>
</evidence>
<dbReference type="SUPFAM" id="SSF52540">
    <property type="entry name" value="P-loop containing nucleoside triphosphate hydrolases"/>
    <property type="match status" value="1"/>
</dbReference>
<dbReference type="CDD" id="cd04163">
    <property type="entry name" value="Era"/>
    <property type="match status" value="1"/>
</dbReference>
<keyword evidence="8" id="KW-0963">Cytoplasm</keyword>
<feature type="region of interest" description="G2" evidence="9">
    <location>
        <begin position="38"/>
        <end position="42"/>
    </location>
</feature>
<keyword evidence="6 8" id="KW-0342">GTP-binding</keyword>
<evidence type="ECO:0000313" key="13">
    <source>
        <dbReference type="EMBL" id="MCC3145385.1"/>
    </source>
</evidence>
<evidence type="ECO:0000256" key="1">
    <source>
        <dbReference type="ARBA" id="ARBA00007921"/>
    </source>
</evidence>
<comment type="subcellular location">
    <subcellularLocation>
        <location evidence="8">Cytoplasm</location>
    </subcellularLocation>
    <subcellularLocation>
        <location evidence="8">Cell membrane</location>
        <topology evidence="8">Peripheral membrane protein</topology>
    </subcellularLocation>
</comment>
<dbReference type="GO" id="GO:0005886">
    <property type="term" value="C:plasma membrane"/>
    <property type="evidence" value="ECO:0007669"/>
    <property type="project" value="UniProtKB-SubCell"/>
</dbReference>
<dbReference type="FunFam" id="3.30.300.20:FF:000003">
    <property type="entry name" value="GTPase Era"/>
    <property type="match status" value="1"/>
</dbReference>
<comment type="similarity">
    <text evidence="1 8 9 10">Belongs to the TRAFAC class TrmE-Era-EngA-EngB-Septin-like GTPase superfamily. Era GTPase family.</text>
</comment>
<dbReference type="PROSITE" id="PS51713">
    <property type="entry name" value="G_ERA"/>
    <property type="match status" value="1"/>
</dbReference>
<dbReference type="Gene3D" id="3.40.50.300">
    <property type="entry name" value="P-loop containing nucleotide triphosphate hydrolases"/>
    <property type="match status" value="1"/>
</dbReference>
<dbReference type="InterPro" id="IPR005662">
    <property type="entry name" value="GTPase_Era-like"/>
</dbReference>
<dbReference type="GO" id="GO:0000028">
    <property type="term" value="P:ribosomal small subunit assembly"/>
    <property type="evidence" value="ECO:0007669"/>
    <property type="project" value="TreeGrafter"/>
</dbReference>
<dbReference type="CDD" id="cd22534">
    <property type="entry name" value="KH-II_Era"/>
    <property type="match status" value="1"/>
</dbReference>
<gene>
    <name evidence="8 13" type="primary">era</name>
    <name evidence="13" type="ORF">LJ207_08630</name>
</gene>
<feature type="domain" description="KH type-2" evidence="11">
    <location>
        <begin position="201"/>
        <end position="278"/>
    </location>
</feature>
<dbReference type="InterPro" id="IPR009019">
    <property type="entry name" value="KH_sf_prok-type"/>
</dbReference>
<feature type="region of interest" description="G1" evidence="9">
    <location>
        <begin position="12"/>
        <end position="19"/>
    </location>
</feature>
<dbReference type="SUPFAM" id="SSF54814">
    <property type="entry name" value="Prokaryotic type KH domain (KH-domain type II)"/>
    <property type="match status" value="1"/>
</dbReference>
<keyword evidence="7 8" id="KW-0472">Membrane</keyword>
<dbReference type="Pfam" id="PF07650">
    <property type="entry name" value="KH_2"/>
    <property type="match status" value="1"/>
</dbReference>
<feature type="region of interest" description="G5" evidence="9">
    <location>
        <begin position="149"/>
        <end position="151"/>
    </location>
</feature>
<proteinExistence type="inferred from homology"/>
<reference evidence="13 14" key="1">
    <citation type="submission" date="2021-10" db="EMBL/GenBank/DDBJ databases">
        <authorList>
            <person name="Grouzdev D.S."/>
            <person name="Pantiukh K.S."/>
            <person name="Krutkina M.S."/>
        </authorList>
    </citation>
    <scope>NUCLEOTIDE SEQUENCE [LARGE SCALE GENOMIC DNA]</scope>
    <source>
        <strain evidence="13 14">Z-7514</strain>
    </source>
</reference>
<keyword evidence="5 8" id="KW-0694">RNA-binding</keyword>
<keyword evidence="3 8" id="KW-0690">Ribosome biogenesis</keyword>
<dbReference type="InterPro" id="IPR015946">
    <property type="entry name" value="KH_dom-like_a/b"/>
</dbReference>
<dbReference type="GO" id="GO:0005829">
    <property type="term" value="C:cytosol"/>
    <property type="evidence" value="ECO:0007669"/>
    <property type="project" value="TreeGrafter"/>
</dbReference>
<dbReference type="EMBL" id="JAJFAT010000011">
    <property type="protein sequence ID" value="MCC3145385.1"/>
    <property type="molecule type" value="Genomic_DNA"/>
</dbReference>
<comment type="subunit">
    <text evidence="8">Monomer.</text>
</comment>
<dbReference type="PANTHER" id="PTHR42698:SF1">
    <property type="entry name" value="GTPASE ERA, MITOCHONDRIAL"/>
    <property type="match status" value="1"/>
</dbReference>
<evidence type="ECO:0000256" key="9">
    <source>
        <dbReference type="PROSITE-ProRule" id="PRU01050"/>
    </source>
</evidence>
<feature type="region of interest" description="G3" evidence="9">
    <location>
        <begin position="59"/>
        <end position="62"/>
    </location>
</feature>
<dbReference type="GO" id="GO:0070181">
    <property type="term" value="F:small ribosomal subunit rRNA binding"/>
    <property type="evidence" value="ECO:0007669"/>
    <property type="project" value="UniProtKB-UniRule"/>
</dbReference>
<evidence type="ECO:0000256" key="4">
    <source>
        <dbReference type="ARBA" id="ARBA00022741"/>
    </source>
</evidence>
<evidence type="ECO:0000313" key="14">
    <source>
        <dbReference type="Proteomes" id="UP001199296"/>
    </source>
</evidence>
<feature type="region of interest" description="G4" evidence="9">
    <location>
        <begin position="121"/>
        <end position="124"/>
    </location>
</feature>
<dbReference type="InterPro" id="IPR027417">
    <property type="entry name" value="P-loop_NTPase"/>
</dbReference>
<dbReference type="NCBIfam" id="TIGR00231">
    <property type="entry name" value="small_GTP"/>
    <property type="match status" value="1"/>
</dbReference>
<evidence type="ECO:0000256" key="8">
    <source>
        <dbReference type="HAMAP-Rule" id="MF_00367"/>
    </source>
</evidence>
<dbReference type="GO" id="GO:0003924">
    <property type="term" value="F:GTPase activity"/>
    <property type="evidence" value="ECO:0007669"/>
    <property type="project" value="UniProtKB-UniRule"/>
</dbReference>
<dbReference type="GO" id="GO:0005525">
    <property type="term" value="F:GTP binding"/>
    <property type="evidence" value="ECO:0007669"/>
    <property type="project" value="UniProtKB-UniRule"/>
</dbReference>
<accession>A0AAW4X0R7</accession>
<dbReference type="RefSeq" id="WP_229346082.1">
    <property type="nucleotide sequence ID" value="NZ_JAJFAT010000011.1"/>
</dbReference>
<dbReference type="AlphaFoldDB" id="A0AAW4X0R7"/>
<feature type="binding site" evidence="8">
    <location>
        <begin position="121"/>
        <end position="124"/>
    </location>
    <ligand>
        <name>GTP</name>
        <dbReference type="ChEBI" id="CHEBI:37565"/>
    </ligand>
</feature>
<dbReference type="Proteomes" id="UP001199296">
    <property type="component" value="Unassembled WGS sequence"/>
</dbReference>
<keyword evidence="4 8" id="KW-0547">Nucleotide-binding</keyword>
<dbReference type="InterPro" id="IPR004044">
    <property type="entry name" value="KH_dom_type_2"/>
</dbReference>
<dbReference type="HAMAP" id="MF_00367">
    <property type="entry name" value="GTPase_Era"/>
    <property type="match status" value="1"/>
</dbReference>
<dbReference type="PANTHER" id="PTHR42698">
    <property type="entry name" value="GTPASE ERA"/>
    <property type="match status" value="1"/>
</dbReference>
<sequence length="293" mass="34256">MTYKSGFVTVIGRPNVGKSTLVNNLVGEKINIISPRPQTTRNSIKAIYTEENGQIIFIDTPGIHQARNKLDKYMLEEAYSSLEGIDLIIFILDGSTYWGKNDQMIYDQIKNSKKDIIYVMNKIDKISNKELQKRQKKYTQKVGEEVIPISALNNKNIDTLLAEIFSYLPEGPQYYPEDMITDQIERFVFAELIREKIFYLTREEVPYGAAVLVEEVKERENEDYYIRANIYVEKKSHKGIIIGKNGKMIKKIGREARKEIEDLMQTKVYLDLWVKVLKNWRDKDNLMKRMGYK</sequence>
<dbReference type="PROSITE" id="PS50823">
    <property type="entry name" value="KH_TYPE_2"/>
    <property type="match status" value="1"/>
</dbReference>
<dbReference type="NCBIfam" id="TIGR00436">
    <property type="entry name" value="era"/>
    <property type="match status" value="1"/>
</dbReference>
<comment type="function">
    <text evidence="8">An essential GTPase that binds both GDP and GTP, with rapid nucleotide exchange. Plays a role in 16S rRNA processing and 30S ribosomal subunit biogenesis and possibly also in cell cycle regulation and energy metabolism.</text>
</comment>
<dbReference type="InterPro" id="IPR005225">
    <property type="entry name" value="Small_GTP-bd"/>
</dbReference>
<name>A0AAW4X0R7_9FIRM</name>
<evidence type="ECO:0000256" key="2">
    <source>
        <dbReference type="ARBA" id="ARBA00020484"/>
    </source>
</evidence>
<organism evidence="13 14">
    <name type="scientific">Halanaerobium polyolivorans</name>
    <dbReference type="NCBI Taxonomy" id="2886943"/>
    <lineage>
        <taxon>Bacteria</taxon>
        <taxon>Bacillati</taxon>
        <taxon>Bacillota</taxon>
        <taxon>Clostridia</taxon>
        <taxon>Halanaerobiales</taxon>
        <taxon>Halanaerobiaceae</taxon>
        <taxon>Halanaerobium</taxon>
    </lineage>
</organism>
<dbReference type="NCBIfam" id="NF000908">
    <property type="entry name" value="PRK00089.1"/>
    <property type="match status" value="1"/>
</dbReference>
<dbReference type="InterPro" id="IPR030388">
    <property type="entry name" value="G_ERA_dom"/>
</dbReference>
<evidence type="ECO:0000259" key="12">
    <source>
        <dbReference type="PROSITE" id="PS51713"/>
    </source>
</evidence>
<evidence type="ECO:0000256" key="7">
    <source>
        <dbReference type="ARBA" id="ARBA00023136"/>
    </source>
</evidence>
<dbReference type="FunFam" id="3.40.50.300:FF:000094">
    <property type="entry name" value="GTPase Era"/>
    <property type="match status" value="1"/>
</dbReference>
<evidence type="ECO:0000256" key="6">
    <source>
        <dbReference type="ARBA" id="ARBA00023134"/>
    </source>
</evidence>
<dbReference type="Pfam" id="PF01926">
    <property type="entry name" value="MMR_HSR1"/>
    <property type="match status" value="1"/>
</dbReference>
<feature type="binding site" evidence="8">
    <location>
        <begin position="59"/>
        <end position="63"/>
    </location>
    <ligand>
        <name>GTP</name>
        <dbReference type="ChEBI" id="CHEBI:37565"/>
    </ligand>
</feature>
<keyword evidence="14" id="KW-1185">Reference proteome</keyword>
<evidence type="ECO:0000256" key="10">
    <source>
        <dbReference type="RuleBase" id="RU003761"/>
    </source>
</evidence>
<dbReference type="Gene3D" id="3.30.300.20">
    <property type="match status" value="1"/>
</dbReference>
<feature type="domain" description="Era-type G" evidence="12">
    <location>
        <begin position="4"/>
        <end position="170"/>
    </location>
</feature>
<feature type="binding site" evidence="8">
    <location>
        <begin position="12"/>
        <end position="19"/>
    </location>
    <ligand>
        <name>GTP</name>
        <dbReference type="ChEBI" id="CHEBI:37565"/>
    </ligand>
</feature>
<evidence type="ECO:0000259" key="11">
    <source>
        <dbReference type="PROSITE" id="PS50823"/>
    </source>
</evidence>
<evidence type="ECO:0000256" key="5">
    <source>
        <dbReference type="ARBA" id="ARBA00022884"/>
    </source>
</evidence>
<protein>
    <recommendedName>
        <fullName evidence="2 8">GTPase Era</fullName>
    </recommendedName>
</protein>
<dbReference type="GO" id="GO:0043024">
    <property type="term" value="F:ribosomal small subunit binding"/>
    <property type="evidence" value="ECO:0007669"/>
    <property type="project" value="TreeGrafter"/>
</dbReference>
<comment type="caution">
    <text evidence="13">The sequence shown here is derived from an EMBL/GenBank/DDBJ whole genome shotgun (WGS) entry which is preliminary data.</text>
</comment>
<dbReference type="InterPro" id="IPR006073">
    <property type="entry name" value="GTP-bd"/>
</dbReference>
<keyword evidence="8" id="KW-0699">rRNA-binding</keyword>